<evidence type="ECO:0000313" key="6">
    <source>
        <dbReference type="Proteomes" id="UP000288215"/>
    </source>
</evidence>
<feature type="transmembrane region" description="Helical" evidence="4">
    <location>
        <begin position="14"/>
        <end position="35"/>
    </location>
</feature>
<keyword evidence="4" id="KW-0472">Membrane</keyword>
<evidence type="ECO:0008006" key="7">
    <source>
        <dbReference type="Google" id="ProtNLM"/>
    </source>
</evidence>
<organism evidence="5 6">
    <name type="scientific">Methanosuratincola subterraneus</name>
    <dbReference type="NCBI Taxonomy" id="2593994"/>
    <lineage>
        <taxon>Archaea</taxon>
        <taxon>Thermoproteota</taxon>
        <taxon>Methanosuratincolia</taxon>
        <taxon>Candidatus Methanomethylicales</taxon>
        <taxon>Candidatus Methanomethylicaceae</taxon>
        <taxon>Candidatus Methanosuratincola (ex Vanwonterghem et al. 2016)</taxon>
    </lineage>
</organism>
<sequence>MGVLIGDFMNSRQAIFLLAVFGALAVALVSLYVLGGQQSQMQDGKVSVVATFYPLAYMTREIGGDHVSVRVLIPYNTEVHSWQPSVSDMIALTNAELIVLNGAGLEPWFNEKVLPSLNLSRTVVLDTTEGLELLALGEGEPEAYEHDHGGEYDPHTWISPYMAGKQAERIYSALVEVDPSHSEYYKARWDTLKAKLDSLDARYQQELANKSRSEIIVSHGAYGYLCSRYGFEQRSVIGLTADKQPSVQELRALVDFMVEHNISVLYVDPAYSPSYINTLKGELESQTGMAVKILKLYLALGPVDGKDYLDQLASNLENLKSGLLAG</sequence>
<dbReference type="GO" id="GO:0030001">
    <property type="term" value="P:metal ion transport"/>
    <property type="evidence" value="ECO:0007669"/>
    <property type="project" value="InterPro"/>
</dbReference>
<keyword evidence="2" id="KW-0813">Transport</keyword>
<dbReference type="PANTHER" id="PTHR42953">
    <property type="entry name" value="HIGH-AFFINITY ZINC UPTAKE SYSTEM PROTEIN ZNUA-RELATED"/>
    <property type="match status" value="1"/>
</dbReference>
<evidence type="ECO:0000256" key="2">
    <source>
        <dbReference type="ARBA" id="ARBA00022448"/>
    </source>
</evidence>
<protein>
    <recommendedName>
        <fullName evidence="7">Zinc ABC transporter substrate-binding protein</fullName>
    </recommendedName>
</protein>
<comment type="similarity">
    <text evidence="1">Belongs to the bacterial solute-binding protein 9 family.</text>
</comment>
<dbReference type="PRINTS" id="PR00690">
    <property type="entry name" value="ADHESNFAMILY"/>
</dbReference>
<keyword evidence="4" id="KW-1133">Transmembrane helix</keyword>
<dbReference type="GO" id="GO:0046872">
    <property type="term" value="F:metal ion binding"/>
    <property type="evidence" value="ECO:0007669"/>
    <property type="project" value="InterPro"/>
</dbReference>
<keyword evidence="4" id="KW-0812">Transmembrane</keyword>
<dbReference type="Pfam" id="PF01297">
    <property type="entry name" value="ZnuA"/>
    <property type="match status" value="1"/>
</dbReference>
<dbReference type="InterPro" id="IPR006128">
    <property type="entry name" value="Lipoprotein_PsaA-like"/>
</dbReference>
<dbReference type="PRINTS" id="PR00691">
    <property type="entry name" value="ADHESINB"/>
</dbReference>
<dbReference type="GO" id="GO:0007155">
    <property type="term" value="P:cell adhesion"/>
    <property type="evidence" value="ECO:0007669"/>
    <property type="project" value="InterPro"/>
</dbReference>
<reference evidence="5 6" key="1">
    <citation type="submission" date="2018-12" db="EMBL/GenBank/DDBJ databases">
        <title>The complete genome of the methanogenic archaea of the candidate phylum Verstraetearchaeota, obtained from the metagenome of underground thermal water.</title>
        <authorList>
            <person name="Kadnikov V.V."/>
            <person name="Mardanov A.V."/>
            <person name="Beletsky A.V."/>
            <person name="Karnachuk O.V."/>
            <person name="Ravin N.V."/>
        </authorList>
    </citation>
    <scope>NUCLEOTIDE SEQUENCE [LARGE SCALE GENOMIC DNA]</scope>
    <source>
        <strain evidence="5">Ch88</strain>
    </source>
</reference>
<dbReference type="SUPFAM" id="SSF53807">
    <property type="entry name" value="Helical backbone' metal receptor"/>
    <property type="match status" value="1"/>
</dbReference>
<dbReference type="InterPro" id="IPR006129">
    <property type="entry name" value="AdhesinB"/>
</dbReference>
<evidence type="ECO:0000256" key="1">
    <source>
        <dbReference type="ARBA" id="ARBA00011028"/>
    </source>
</evidence>
<accession>A0A3S3RFF0</accession>
<dbReference type="PANTHER" id="PTHR42953:SF3">
    <property type="entry name" value="HIGH-AFFINITY ZINC UPTAKE SYSTEM PROTEIN ZNUA"/>
    <property type="match status" value="1"/>
</dbReference>
<dbReference type="AlphaFoldDB" id="A0A3S3RFF0"/>
<dbReference type="Proteomes" id="UP000288215">
    <property type="component" value="Unassembled WGS sequence"/>
</dbReference>
<evidence type="ECO:0000256" key="4">
    <source>
        <dbReference type="SAM" id="Phobius"/>
    </source>
</evidence>
<proteinExistence type="inferred from homology"/>
<dbReference type="InterPro" id="IPR006127">
    <property type="entry name" value="ZnuA-like"/>
</dbReference>
<gene>
    <name evidence="5" type="ORF">Metus_0198</name>
</gene>
<dbReference type="Gene3D" id="3.40.50.1980">
    <property type="entry name" value="Nitrogenase molybdenum iron protein domain"/>
    <property type="match status" value="2"/>
</dbReference>
<name>A0A3S3RFF0_METS7</name>
<keyword evidence="3" id="KW-0732">Signal</keyword>
<evidence type="ECO:0000256" key="3">
    <source>
        <dbReference type="ARBA" id="ARBA00022729"/>
    </source>
</evidence>
<dbReference type="InterPro" id="IPR050492">
    <property type="entry name" value="Bact_metal-bind_prot9"/>
</dbReference>
<evidence type="ECO:0000313" key="5">
    <source>
        <dbReference type="EMBL" id="RWX74173.1"/>
    </source>
</evidence>
<dbReference type="EMBL" id="RXGA01000001">
    <property type="protein sequence ID" value="RWX74173.1"/>
    <property type="molecule type" value="Genomic_DNA"/>
</dbReference>
<comment type="caution">
    <text evidence="5">The sequence shown here is derived from an EMBL/GenBank/DDBJ whole genome shotgun (WGS) entry which is preliminary data.</text>
</comment>